<reference evidence="5" key="1">
    <citation type="submission" date="2018-05" db="EMBL/GenBank/DDBJ databases">
        <authorList>
            <person name="Lanie J.A."/>
            <person name="Ng W.-L."/>
            <person name="Kazmierczak K.M."/>
            <person name="Andrzejewski T.M."/>
            <person name="Davidsen T.M."/>
            <person name="Wayne K.J."/>
            <person name="Tettelin H."/>
            <person name="Glass J.I."/>
            <person name="Rusch D."/>
            <person name="Podicherti R."/>
            <person name="Tsui H.-C.T."/>
            <person name="Winkler M.E."/>
        </authorList>
    </citation>
    <scope>NUCLEOTIDE SEQUENCE</scope>
</reference>
<dbReference type="PANTHER" id="PTHR32303">
    <property type="entry name" value="QUINOPROTEIN ALCOHOL DEHYDROGENASE (CYTOCHROME C)"/>
    <property type="match status" value="1"/>
</dbReference>
<comment type="similarity">
    <text evidence="2">Belongs to the bacterial PQQ dehydrogenase family.</text>
</comment>
<sequence length="202" mass="21980">MAVGRTSILIVLIAAVLCGRASGQDGTADGEWRSYAGDAWGTKYAAHDQITGENFSDLEVAWRWQTADALLPYPSADGVTWLEASTVFDRLEQDNPGLWVTRPSIGRLSATPLMVDGVLFLSTPLYQAAAIDARSGETLWVYNPRVYEQGSPPLPMPWNHRGVAYWERDGVARIIWGTGDGYLTAVDATTGLLATDFGENGR</sequence>
<dbReference type="InterPro" id="IPR002372">
    <property type="entry name" value="PQQ_rpt_dom"/>
</dbReference>
<comment type="cofactor">
    <cofactor evidence="1">
        <name>pyrroloquinoline quinone</name>
        <dbReference type="ChEBI" id="CHEBI:58442"/>
    </cofactor>
</comment>
<accession>A0A383EQA7</accession>
<evidence type="ECO:0000256" key="1">
    <source>
        <dbReference type="ARBA" id="ARBA00001931"/>
    </source>
</evidence>
<feature type="domain" description="Pyrrolo-quinoline quinone repeat" evidence="4">
    <location>
        <begin position="32"/>
        <end position="202"/>
    </location>
</feature>
<proteinExistence type="inferred from homology"/>
<evidence type="ECO:0000259" key="4">
    <source>
        <dbReference type="Pfam" id="PF01011"/>
    </source>
</evidence>
<keyword evidence="3" id="KW-0560">Oxidoreductase</keyword>
<feature type="non-terminal residue" evidence="5">
    <location>
        <position position="202"/>
    </location>
</feature>
<name>A0A383EQA7_9ZZZZ</name>
<evidence type="ECO:0000256" key="3">
    <source>
        <dbReference type="ARBA" id="ARBA00023002"/>
    </source>
</evidence>
<dbReference type="AlphaFoldDB" id="A0A383EQA7"/>
<organism evidence="5">
    <name type="scientific">marine metagenome</name>
    <dbReference type="NCBI Taxonomy" id="408172"/>
    <lineage>
        <taxon>unclassified sequences</taxon>
        <taxon>metagenomes</taxon>
        <taxon>ecological metagenomes</taxon>
    </lineage>
</organism>
<dbReference type="Gene3D" id="2.140.10.10">
    <property type="entry name" value="Quinoprotein alcohol dehydrogenase-like superfamily"/>
    <property type="match status" value="1"/>
</dbReference>
<dbReference type="Pfam" id="PF01011">
    <property type="entry name" value="PQQ"/>
    <property type="match status" value="1"/>
</dbReference>
<dbReference type="GO" id="GO:0016491">
    <property type="term" value="F:oxidoreductase activity"/>
    <property type="evidence" value="ECO:0007669"/>
    <property type="project" value="UniProtKB-KW"/>
</dbReference>
<protein>
    <recommendedName>
        <fullName evidence="4">Pyrrolo-quinoline quinone repeat domain-containing protein</fullName>
    </recommendedName>
</protein>
<evidence type="ECO:0000313" key="5">
    <source>
        <dbReference type="EMBL" id="SVE59076.1"/>
    </source>
</evidence>
<dbReference type="EMBL" id="UINC01227964">
    <property type="protein sequence ID" value="SVE59076.1"/>
    <property type="molecule type" value="Genomic_DNA"/>
</dbReference>
<dbReference type="SUPFAM" id="SSF50998">
    <property type="entry name" value="Quinoprotein alcohol dehydrogenase-like"/>
    <property type="match status" value="1"/>
</dbReference>
<evidence type="ECO:0000256" key="2">
    <source>
        <dbReference type="ARBA" id="ARBA00008156"/>
    </source>
</evidence>
<gene>
    <name evidence="5" type="ORF">METZ01_LOCUS511930</name>
</gene>
<dbReference type="InterPro" id="IPR011047">
    <property type="entry name" value="Quinoprotein_ADH-like_sf"/>
</dbReference>